<sequence>MYVTSDGHRLPFGPADVQGLDEAREHVVEGSIRRNGRRTGGHLYTTVEAEMREGQIAFPKDWDADRIMAAARQVIDRPENVLFQGEHRIELSSTIGGVRLVVRLRLPKNGPAVVTVFPTRGVGVKRVHNGRLRDVG</sequence>
<reference evidence="2" key="1">
    <citation type="submission" date="2018-02" db="EMBL/GenBank/DDBJ databases">
        <authorList>
            <person name="Hornung B."/>
        </authorList>
    </citation>
    <scope>NUCLEOTIDE SEQUENCE [LARGE SCALE GENOMIC DNA]</scope>
</reference>
<proteinExistence type="predicted"/>
<protein>
    <submittedName>
        <fullName evidence="1">Bacterial EndoU nuclease</fullName>
    </submittedName>
</protein>
<dbReference type="GO" id="GO:0004519">
    <property type="term" value="F:endonuclease activity"/>
    <property type="evidence" value="ECO:0007669"/>
    <property type="project" value="InterPro"/>
</dbReference>
<gene>
    <name evidence="1" type="ORF">PROPJV5_0732</name>
</gene>
<dbReference type="AlphaFoldDB" id="A0A375HZ15"/>
<dbReference type="Proteomes" id="UP000265962">
    <property type="component" value="Unassembled WGS sequence"/>
</dbReference>
<dbReference type="EMBL" id="OMOH01000002">
    <property type="protein sequence ID" value="SPF67773.1"/>
    <property type="molecule type" value="Genomic_DNA"/>
</dbReference>
<keyword evidence="2" id="KW-1185">Reference proteome</keyword>
<accession>A0A375HZ15</accession>
<organism evidence="1 2">
    <name type="scientific">Propionibacterium ruminifibrarum</name>
    <dbReference type="NCBI Taxonomy" id="1962131"/>
    <lineage>
        <taxon>Bacteria</taxon>
        <taxon>Bacillati</taxon>
        <taxon>Actinomycetota</taxon>
        <taxon>Actinomycetes</taxon>
        <taxon>Propionibacteriales</taxon>
        <taxon>Propionibacteriaceae</taxon>
        <taxon>Propionibacterium</taxon>
    </lineage>
</organism>
<evidence type="ECO:0000313" key="1">
    <source>
        <dbReference type="EMBL" id="SPF67773.1"/>
    </source>
</evidence>
<evidence type="ECO:0000313" key="2">
    <source>
        <dbReference type="Proteomes" id="UP000265962"/>
    </source>
</evidence>
<dbReference type="RefSeq" id="WP_182858557.1">
    <property type="nucleotide sequence ID" value="NZ_OMOH01000002.1"/>
</dbReference>
<name>A0A375HZ15_9ACTN</name>